<dbReference type="InterPro" id="IPR030400">
    <property type="entry name" value="Sedolisin_dom"/>
</dbReference>
<dbReference type="SUPFAM" id="SSF49464">
    <property type="entry name" value="Carboxypeptidase regulatory domain-like"/>
    <property type="match status" value="1"/>
</dbReference>
<organism evidence="6 7">
    <name type="scientific">Actinacidiphila yanglinensis</name>
    <dbReference type="NCBI Taxonomy" id="310779"/>
    <lineage>
        <taxon>Bacteria</taxon>
        <taxon>Bacillati</taxon>
        <taxon>Actinomycetota</taxon>
        <taxon>Actinomycetes</taxon>
        <taxon>Kitasatosporales</taxon>
        <taxon>Streptomycetaceae</taxon>
        <taxon>Actinacidiphila</taxon>
    </lineage>
</organism>
<evidence type="ECO:0000256" key="4">
    <source>
        <dbReference type="SAM" id="SignalP"/>
    </source>
</evidence>
<dbReference type="Gene3D" id="2.120.10.80">
    <property type="entry name" value="Kelch-type beta propeller"/>
    <property type="match status" value="1"/>
</dbReference>
<feature type="signal peptide" evidence="4">
    <location>
        <begin position="1"/>
        <end position="41"/>
    </location>
</feature>
<dbReference type="NCBIfam" id="NF038128">
    <property type="entry name" value="choice_anch_J"/>
    <property type="match status" value="1"/>
</dbReference>
<dbReference type="GO" id="GO:0030246">
    <property type="term" value="F:carbohydrate binding"/>
    <property type="evidence" value="ECO:0007669"/>
    <property type="project" value="InterPro"/>
</dbReference>
<evidence type="ECO:0000256" key="1">
    <source>
        <dbReference type="ARBA" id="ARBA00022441"/>
    </source>
</evidence>
<dbReference type="GO" id="GO:0006508">
    <property type="term" value="P:proteolysis"/>
    <property type="evidence" value="ECO:0007669"/>
    <property type="project" value="InterPro"/>
</dbReference>
<dbReference type="Gene3D" id="2.60.120.200">
    <property type="match status" value="1"/>
</dbReference>
<feature type="compositionally biased region" description="Low complexity" evidence="3">
    <location>
        <begin position="933"/>
        <end position="950"/>
    </location>
</feature>
<dbReference type="Pfam" id="PF24681">
    <property type="entry name" value="Kelch_KLHDC2_KLHL20_DRC7"/>
    <property type="match status" value="1"/>
</dbReference>
<evidence type="ECO:0000256" key="2">
    <source>
        <dbReference type="ARBA" id="ARBA00022737"/>
    </source>
</evidence>
<dbReference type="Pfam" id="PF13620">
    <property type="entry name" value="CarboxypepD_reg"/>
    <property type="match status" value="1"/>
</dbReference>
<keyword evidence="4" id="KW-0732">Signal</keyword>
<dbReference type="InterPro" id="IPR013784">
    <property type="entry name" value="Carb-bd-like_fold"/>
</dbReference>
<dbReference type="SMART" id="SM00612">
    <property type="entry name" value="Kelch"/>
    <property type="match status" value="4"/>
</dbReference>
<dbReference type="Proteomes" id="UP000236754">
    <property type="component" value="Unassembled WGS sequence"/>
</dbReference>
<gene>
    <name evidence="6" type="ORF">SAMN05216223_10861</name>
</gene>
<dbReference type="PANTHER" id="PTHR45632:SF3">
    <property type="entry name" value="KELCH-LIKE PROTEIN 32"/>
    <property type="match status" value="1"/>
</dbReference>
<dbReference type="EMBL" id="FNVU01000008">
    <property type="protein sequence ID" value="SEG68118.1"/>
    <property type="molecule type" value="Genomic_DNA"/>
</dbReference>
<accession>A0A1H6C5B5</accession>
<feature type="domain" description="Peptidase S53" evidence="5">
    <location>
        <begin position="96"/>
        <end position="431"/>
    </location>
</feature>
<keyword evidence="1" id="KW-0880">Kelch repeat</keyword>
<dbReference type="InterPro" id="IPR006652">
    <property type="entry name" value="Kelch_1"/>
</dbReference>
<dbReference type="Gene3D" id="2.60.40.1120">
    <property type="entry name" value="Carboxypeptidase-like, regulatory domain"/>
    <property type="match status" value="2"/>
</dbReference>
<dbReference type="InterPro" id="IPR015915">
    <property type="entry name" value="Kelch-typ_b-propeller"/>
</dbReference>
<dbReference type="GO" id="GO:0004252">
    <property type="term" value="F:serine-type endopeptidase activity"/>
    <property type="evidence" value="ECO:0007669"/>
    <property type="project" value="InterPro"/>
</dbReference>
<dbReference type="PANTHER" id="PTHR45632">
    <property type="entry name" value="LD33804P"/>
    <property type="match status" value="1"/>
</dbReference>
<keyword evidence="2" id="KW-0677">Repeat</keyword>
<dbReference type="CDD" id="cd04056">
    <property type="entry name" value="Peptidases_S53"/>
    <property type="match status" value="1"/>
</dbReference>
<reference evidence="6 7" key="1">
    <citation type="submission" date="2016-10" db="EMBL/GenBank/DDBJ databases">
        <authorList>
            <person name="de Groot N.N."/>
        </authorList>
    </citation>
    <scope>NUCLEOTIDE SEQUENCE [LARGE SCALE GENOMIC DNA]</scope>
    <source>
        <strain evidence="6 7">CGMCC 4.2023</strain>
    </source>
</reference>
<dbReference type="SUPFAM" id="SSF117281">
    <property type="entry name" value="Kelch motif"/>
    <property type="match status" value="1"/>
</dbReference>
<name>A0A1H6C5B5_9ACTN</name>
<evidence type="ECO:0000313" key="7">
    <source>
        <dbReference type="Proteomes" id="UP000236754"/>
    </source>
</evidence>
<dbReference type="InterPro" id="IPR036852">
    <property type="entry name" value="Peptidase_S8/S53_dom_sf"/>
</dbReference>
<dbReference type="Pfam" id="PF01344">
    <property type="entry name" value="Kelch_1"/>
    <property type="match status" value="1"/>
</dbReference>
<dbReference type="SUPFAM" id="SSF49452">
    <property type="entry name" value="Starch-binding domain-like"/>
    <property type="match status" value="1"/>
</dbReference>
<keyword evidence="7" id="KW-1185">Reference proteome</keyword>
<evidence type="ECO:0000313" key="6">
    <source>
        <dbReference type="EMBL" id="SEG68118.1"/>
    </source>
</evidence>
<sequence length="1316" mass="134149">MREKGRSGFFAGRRVRGGRALLGAVAAAVAVLGLQAPAAVAQPAPQTGGSAGGSAGAPSYRPVCGTPQPGDFACFALRRTDVSAARGARVATAPAGYGPGDLQSAYNLPAGGGAGRTVAIVDAYDDPAAEADLAAYRAQFGLPACTSADGCFTKVDQRGGSAYPQPDPSWAGEISLDLDMVSAIAPQAHILLVEGDDPSGDNLGAAVDTAVALGAKYVSNSYGTDYRAGPGSGEDPSETTALDAHYDHPGVAVVASSGDYGYGVAYPAASQFVTSVGGTSLSRDGSSARGWSEAAWAQAGSGCSLYEPKPAFQQDTGCDHRAVADVSAVADPATGVAVYQTYGGSGWGVFGGTSASSPVIASVYADAATPVAGTYPNAYPYADRDGLNDVTTGSNGGCDPAYLCKAGAGYDGPTGLGTPNGLQSFRTGPHGLLSGTLRDGATGRPVVGATISSGTDAARTDASGHYSLALPAGSHDVTATAFGYATRTLKDVAIADGASVTRNISVTRVPSETVSGKVTDGSGHGWPLYARIGVEGDPNAVWTDPVTGAYRVTLPRDADFTLDVSAVSPGYEALTRKIHVGTRPLAADLAMDADPWVATAPGYAVHLTGTTETFDSPSAAPQGWTVTNADGTQGGWEFDDPAGEGNSTGGQGSFAIVDSTYYGWDASQDSELVSPVYDFTGKDTPELAFDTMYTYNPSRMDFGVEASDDGGATWTPVWSPDDNVYYAGPTPVVVPLTAYANDKAVQLRFHYAATGVWYWGVDDVFVGQRDYTPTPGGLVVGTATDANTGLPATGATISDAGDAAVHTRTVATPEDPTLDDGYFSLFTPGPGRHTLTASKSEYTSRPRTLTVRADRTTAVSYALKAGRLAVSPGSVDATAARGKQVTRQLRITNTGTANATLTLGEQPDTVLPDAAGGAPLQRLKGDYPLGRVPAASAGASPSGHTAPAPADDWQSGPSLPAATMDNIADSHQGKLYTGFGDPGLSINGEGDSNDLYVLDPGAGTWKQLADATDAREAPGHGFIGDRLYVAGGWSGPAEDPDPKLEVYDTATGTWSTGASDPHPHAGAGSAVLDGKLYLVGGCDVECGVSDVNVYDPATDSWGQAADYPEPVSWVSCAAVDGRLYCGGGATNAGNIAHTYVYDPSSRTWSRLADMPVPLWGSAYAAANGLLVVAGGVNDDALTNQSFAYDPQKDTWSALPDATTATYRGGGALGFSKVGGGTGGLAVTSAVETLPGFAVDPTSDVPWLKESTRRLTLRPGASATVTVTLDAGSTAVTGPGDYRARLDFGTDTPYALPAAVVTLHVTAPAGTRAREVR</sequence>
<evidence type="ECO:0000256" key="3">
    <source>
        <dbReference type="SAM" id="MobiDB-lite"/>
    </source>
</evidence>
<dbReference type="Gene3D" id="3.40.50.200">
    <property type="entry name" value="Peptidase S8/S53 domain"/>
    <property type="match status" value="1"/>
</dbReference>
<dbReference type="SUPFAM" id="SSF52743">
    <property type="entry name" value="Subtilisin-like"/>
    <property type="match status" value="1"/>
</dbReference>
<feature type="chain" id="PRO_5009294469" evidence="4">
    <location>
        <begin position="42"/>
        <end position="1316"/>
    </location>
</feature>
<evidence type="ECO:0000259" key="5">
    <source>
        <dbReference type="PROSITE" id="PS51695"/>
    </source>
</evidence>
<protein>
    <submittedName>
        <fullName evidence="6">Kelch motif-containing protein</fullName>
    </submittedName>
</protein>
<feature type="region of interest" description="Disordered" evidence="3">
    <location>
        <begin position="926"/>
        <end position="962"/>
    </location>
</feature>
<proteinExistence type="predicted"/>
<dbReference type="PROSITE" id="PS51695">
    <property type="entry name" value="SEDOLISIN"/>
    <property type="match status" value="1"/>
</dbReference>
<dbReference type="InterPro" id="IPR008969">
    <property type="entry name" value="CarboxyPept-like_regulatory"/>
</dbReference>